<dbReference type="Pfam" id="PF03140">
    <property type="entry name" value="DUF247"/>
    <property type="match status" value="1"/>
</dbReference>
<dbReference type="PANTHER" id="PTHR31170">
    <property type="entry name" value="BNAC04G53230D PROTEIN"/>
    <property type="match status" value="1"/>
</dbReference>
<dbReference type="PANTHER" id="PTHR31170:SF20">
    <property type="entry name" value="DUF247 DOMAIN PROTEIN"/>
    <property type="match status" value="1"/>
</dbReference>
<keyword evidence="1" id="KW-0472">Membrane</keyword>
<evidence type="ECO:0000313" key="3">
    <source>
        <dbReference type="Proteomes" id="UP001154282"/>
    </source>
</evidence>
<keyword evidence="3" id="KW-1185">Reference proteome</keyword>
<sequence>MAGAEAPPVSAQVEIPVETWLTSLDQKLQDSLPPSSNWRICRVPRKLQSVKKDAYSPQVISIGPFHHAADNVKPMAHHKLHYATCLLSRTPATKSTATLAACADFLRRFDATIRAYYAEKIDLNQTQLAEVLIVDSLFIIELFVRYFNVDLRLQHDPIFTSSWMILTLQRDLLLLENQIPFFVLEMLFMITVKRSAIGPSMPPLPELALLFFKSALNVDEKSSPIGGSTTWSCHHLLDLTYRSYFCPSPRLNLREESNRDLERLAAPDLVRGRGERGKKKKEKPWVLIQSAKELKTVGIKFRKVTAKHLFEMEFKDGKFRIPPLTVHDSTDSLLRNLMAYEQFSHASRQFVTSYVMLMDRLIDTKEDVQILEKAGVIENELGDSGYVSNLFNEMCKQIVFREFYYDGLCEQVNGYSKGRWQKSKAHFKSVYLKNIWTIVSLFVAAWVLAATTIQTVYSILDYNKP</sequence>
<name>A0AAV0QWS0_9ROSI</name>
<feature type="transmembrane region" description="Helical" evidence="1">
    <location>
        <begin position="435"/>
        <end position="460"/>
    </location>
</feature>
<dbReference type="InterPro" id="IPR004158">
    <property type="entry name" value="DUF247_pln"/>
</dbReference>
<gene>
    <name evidence="2" type="ORF">LITE_LOCUS45349</name>
</gene>
<dbReference type="EMBL" id="CAMGYJ010000010">
    <property type="protein sequence ID" value="CAI0549925.1"/>
    <property type="molecule type" value="Genomic_DNA"/>
</dbReference>
<evidence type="ECO:0000313" key="2">
    <source>
        <dbReference type="EMBL" id="CAI0549925.1"/>
    </source>
</evidence>
<comment type="caution">
    <text evidence="2">The sequence shown here is derived from an EMBL/GenBank/DDBJ whole genome shotgun (WGS) entry which is preliminary data.</text>
</comment>
<accession>A0AAV0QWS0</accession>
<reference evidence="2" key="1">
    <citation type="submission" date="2022-08" db="EMBL/GenBank/DDBJ databases">
        <authorList>
            <person name="Gutierrez-Valencia J."/>
        </authorList>
    </citation>
    <scope>NUCLEOTIDE SEQUENCE</scope>
</reference>
<protein>
    <submittedName>
        <fullName evidence="2">Uncharacterized protein</fullName>
    </submittedName>
</protein>
<dbReference type="AlphaFoldDB" id="A0AAV0QWS0"/>
<evidence type="ECO:0000256" key="1">
    <source>
        <dbReference type="SAM" id="Phobius"/>
    </source>
</evidence>
<dbReference type="Proteomes" id="UP001154282">
    <property type="component" value="Unassembled WGS sequence"/>
</dbReference>
<organism evidence="2 3">
    <name type="scientific">Linum tenue</name>
    <dbReference type="NCBI Taxonomy" id="586396"/>
    <lineage>
        <taxon>Eukaryota</taxon>
        <taxon>Viridiplantae</taxon>
        <taxon>Streptophyta</taxon>
        <taxon>Embryophyta</taxon>
        <taxon>Tracheophyta</taxon>
        <taxon>Spermatophyta</taxon>
        <taxon>Magnoliopsida</taxon>
        <taxon>eudicotyledons</taxon>
        <taxon>Gunneridae</taxon>
        <taxon>Pentapetalae</taxon>
        <taxon>rosids</taxon>
        <taxon>fabids</taxon>
        <taxon>Malpighiales</taxon>
        <taxon>Linaceae</taxon>
        <taxon>Linum</taxon>
    </lineage>
</organism>
<keyword evidence="1" id="KW-0812">Transmembrane</keyword>
<proteinExistence type="predicted"/>
<keyword evidence="1" id="KW-1133">Transmembrane helix</keyword>